<protein>
    <submittedName>
        <fullName evidence="1">Citrate lyase beta subunit</fullName>
    </submittedName>
</protein>
<dbReference type="InterPro" id="IPR015813">
    <property type="entry name" value="Pyrv/PenolPyrv_kinase-like_dom"/>
</dbReference>
<dbReference type="Gene3D" id="3.20.20.60">
    <property type="entry name" value="Phosphoenolpyruvate-binding domains"/>
    <property type="match status" value="1"/>
</dbReference>
<dbReference type="Proteomes" id="UP001242480">
    <property type="component" value="Unassembled WGS sequence"/>
</dbReference>
<reference evidence="1 2" key="1">
    <citation type="submission" date="2023-07" db="EMBL/GenBank/DDBJ databases">
        <title>Genomic Encyclopedia of Type Strains, Phase IV (KMG-IV): sequencing the most valuable type-strain genomes for metagenomic binning, comparative biology and taxonomic classification.</title>
        <authorList>
            <person name="Goeker M."/>
        </authorList>
    </citation>
    <scope>NUCLEOTIDE SEQUENCE [LARGE SCALE GENOMIC DNA]</scope>
    <source>
        <strain evidence="1 2">DSM 19619</strain>
    </source>
</reference>
<sequence length="170" mass="16541">MKSLLIAAADALADGPAADLVALDLAAGSAGALPAGAVHVAVAPVEAAASAAGLARAMALAPAGIVLEGARSGRDVTLLDARLAVCEAERGLAHGGTSIIAVASAEALIEIGSFRGASARLAGLAFDPEALERELGAPDAAVSELARGMVVLAARAAGVPAFRVIRRPPA</sequence>
<keyword evidence="1" id="KW-0456">Lyase</keyword>
<proteinExistence type="predicted"/>
<gene>
    <name evidence="1" type="ORF">QO011_005790</name>
</gene>
<dbReference type="SUPFAM" id="SSF51621">
    <property type="entry name" value="Phosphoenolpyruvate/pyruvate domain"/>
    <property type="match status" value="1"/>
</dbReference>
<dbReference type="GO" id="GO:0016829">
    <property type="term" value="F:lyase activity"/>
    <property type="evidence" value="ECO:0007669"/>
    <property type="project" value="UniProtKB-KW"/>
</dbReference>
<dbReference type="RefSeq" id="WP_307280030.1">
    <property type="nucleotide sequence ID" value="NZ_JAUSVX010000013.1"/>
</dbReference>
<evidence type="ECO:0000313" key="1">
    <source>
        <dbReference type="EMBL" id="MDQ0472760.1"/>
    </source>
</evidence>
<dbReference type="EMBL" id="JAUSVX010000013">
    <property type="protein sequence ID" value="MDQ0472760.1"/>
    <property type="molecule type" value="Genomic_DNA"/>
</dbReference>
<name>A0ABU0JEQ5_9HYPH</name>
<comment type="caution">
    <text evidence="1">The sequence shown here is derived from an EMBL/GenBank/DDBJ whole genome shotgun (WGS) entry which is preliminary data.</text>
</comment>
<organism evidence="1 2">
    <name type="scientific">Labrys wisconsinensis</name>
    <dbReference type="NCBI Taxonomy" id="425677"/>
    <lineage>
        <taxon>Bacteria</taxon>
        <taxon>Pseudomonadati</taxon>
        <taxon>Pseudomonadota</taxon>
        <taxon>Alphaproteobacteria</taxon>
        <taxon>Hyphomicrobiales</taxon>
        <taxon>Xanthobacteraceae</taxon>
        <taxon>Labrys</taxon>
    </lineage>
</organism>
<evidence type="ECO:0000313" key="2">
    <source>
        <dbReference type="Proteomes" id="UP001242480"/>
    </source>
</evidence>
<dbReference type="InterPro" id="IPR040442">
    <property type="entry name" value="Pyrv_kinase-like_dom_sf"/>
</dbReference>
<accession>A0ABU0JEQ5</accession>
<keyword evidence="2" id="KW-1185">Reference proteome</keyword>